<dbReference type="Gene3D" id="3.30.2130.10">
    <property type="entry name" value="VC0802-like"/>
    <property type="match status" value="1"/>
</dbReference>
<dbReference type="SUPFAM" id="SSF55021">
    <property type="entry name" value="ACT-like"/>
    <property type="match status" value="2"/>
</dbReference>
<dbReference type="InterPro" id="IPR045865">
    <property type="entry name" value="ACT-like_dom_sf"/>
</dbReference>
<dbReference type="EMBL" id="JACLQD010000002">
    <property type="protein sequence ID" value="MBC2835185.1"/>
    <property type="molecule type" value="Genomic_DNA"/>
</dbReference>
<dbReference type="InterPro" id="IPR027795">
    <property type="entry name" value="CASTOR_ACT_dom"/>
</dbReference>
<comment type="caution">
    <text evidence="4">The sequence shown here is derived from an EMBL/GenBank/DDBJ whole genome shotgun (WGS) entry which is preliminary data.</text>
</comment>
<accession>A0A842I6E6</accession>
<evidence type="ECO:0000259" key="3">
    <source>
        <dbReference type="Pfam" id="PF13840"/>
    </source>
</evidence>
<keyword evidence="1" id="KW-0472">Membrane</keyword>
<dbReference type="PANTHER" id="PTHR39199:SF1">
    <property type="entry name" value="BLR5128 PROTEIN"/>
    <property type="match status" value="1"/>
</dbReference>
<dbReference type="Proteomes" id="UP000555411">
    <property type="component" value="Unassembled WGS sequence"/>
</dbReference>
<proteinExistence type="predicted"/>
<keyword evidence="1" id="KW-0812">Transmembrane</keyword>
<organism evidence="4 5">
    <name type="scientific">Paragemmobacter straminiformis</name>
    <dbReference type="NCBI Taxonomy" id="2045119"/>
    <lineage>
        <taxon>Bacteria</taxon>
        <taxon>Pseudomonadati</taxon>
        <taxon>Pseudomonadota</taxon>
        <taxon>Alphaproteobacteria</taxon>
        <taxon>Rhodobacterales</taxon>
        <taxon>Paracoccaceae</taxon>
        <taxon>Paragemmobacter</taxon>
    </lineage>
</organism>
<keyword evidence="1" id="KW-1133">Transmembrane helix</keyword>
<protein>
    <submittedName>
        <fullName evidence="4">ACT domain-containing protein</fullName>
    </submittedName>
</protein>
<dbReference type="Pfam" id="PF10000">
    <property type="entry name" value="ACT_3"/>
    <property type="match status" value="1"/>
</dbReference>
<dbReference type="RefSeq" id="WP_185796811.1">
    <property type="nucleotide sequence ID" value="NZ_JACLQD010000002.1"/>
</dbReference>
<evidence type="ECO:0000313" key="4">
    <source>
        <dbReference type="EMBL" id="MBC2835185.1"/>
    </source>
</evidence>
<evidence type="ECO:0000313" key="5">
    <source>
        <dbReference type="Proteomes" id="UP000555411"/>
    </source>
</evidence>
<feature type="domain" description="CASTOR ACT" evidence="3">
    <location>
        <begin position="63"/>
        <end position="118"/>
    </location>
</feature>
<evidence type="ECO:0000256" key="1">
    <source>
        <dbReference type="SAM" id="Phobius"/>
    </source>
</evidence>
<keyword evidence="5" id="KW-1185">Reference proteome</keyword>
<name>A0A842I6E6_9RHOB</name>
<feature type="transmembrane region" description="Helical" evidence="1">
    <location>
        <begin position="24"/>
        <end position="41"/>
    </location>
</feature>
<sequence>MAGVVRDGRAMVAGMSPLLVEGRFAFVTGAPGLLAVALAMFREAEGMSLIVPAAHAPEAVAMRCITLQVQSALDGVGLTAAVATALAAEGIACNMVAAHHHDHVFVPEESAARAVEVLLALQARAAG</sequence>
<dbReference type="AlphaFoldDB" id="A0A842I6E6"/>
<feature type="domain" description="DUF2241" evidence="2">
    <location>
        <begin position="10"/>
        <end position="58"/>
    </location>
</feature>
<dbReference type="InterPro" id="IPR018717">
    <property type="entry name" value="DUF2241"/>
</dbReference>
<gene>
    <name evidence="4" type="ORF">H7F16_06670</name>
</gene>
<dbReference type="PANTHER" id="PTHR39199">
    <property type="entry name" value="BLR5128 PROTEIN"/>
    <property type="match status" value="1"/>
</dbReference>
<dbReference type="Pfam" id="PF13840">
    <property type="entry name" value="ACT_7"/>
    <property type="match status" value="1"/>
</dbReference>
<reference evidence="4 5" key="1">
    <citation type="journal article" date="2017" name="Int. J. Syst. Evol. Microbiol.">
        <title>Gemmobacter straminiformis sp. nov., isolated from an artificial fountain.</title>
        <authorList>
            <person name="Kang J.Y."/>
            <person name="Kim M.J."/>
            <person name="Chun J."/>
            <person name="Son K.P."/>
            <person name="Jahng K.Y."/>
        </authorList>
    </citation>
    <scope>NUCLEOTIDE SEQUENCE [LARGE SCALE GENOMIC DNA]</scope>
    <source>
        <strain evidence="4 5">CAM-8</strain>
    </source>
</reference>
<evidence type="ECO:0000259" key="2">
    <source>
        <dbReference type="Pfam" id="PF10000"/>
    </source>
</evidence>